<reference evidence="1 2" key="1">
    <citation type="journal article" date="2018" name="Arch. Microbiol.">
        <title>New insights into the metabolic potential of the phototrophic purple bacterium Rhodopila globiformis DSM 161(T) from its draft genome sequence and evidence for a vanadium-dependent nitrogenase.</title>
        <authorList>
            <person name="Imhoff J.F."/>
            <person name="Rahn T."/>
            <person name="Kunzel S."/>
            <person name="Neulinger S.C."/>
        </authorList>
    </citation>
    <scope>NUCLEOTIDE SEQUENCE [LARGE SCALE GENOMIC DNA]</scope>
    <source>
        <strain evidence="1 2">DSM 16996</strain>
    </source>
</reference>
<dbReference type="AlphaFoldDB" id="A0A2S6N388"/>
<protein>
    <recommendedName>
        <fullName evidence="3">GcrA cell cycle regulator</fullName>
    </recommendedName>
</protein>
<dbReference type="Pfam" id="PF07750">
    <property type="entry name" value="GcrA"/>
    <property type="match status" value="1"/>
</dbReference>
<dbReference type="Proteomes" id="UP000239089">
    <property type="component" value="Unassembled WGS sequence"/>
</dbReference>
<dbReference type="OrthoDB" id="9798071at2"/>
<evidence type="ECO:0000313" key="1">
    <source>
        <dbReference type="EMBL" id="PPQ29091.1"/>
    </source>
</evidence>
<sequence>MLTLEELGQGHCRWAVAEFEPRVYLFCGAQSLPTKPYCAGHASLAYETRRPRDATVASTRERESGVRRRNAYIGDLPAKVQPKVCALVG</sequence>
<evidence type="ECO:0000313" key="2">
    <source>
        <dbReference type="Proteomes" id="UP000239089"/>
    </source>
</evidence>
<dbReference type="RefSeq" id="WP_104508878.1">
    <property type="nucleotide sequence ID" value="NZ_JACIGC010000005.1"/>
</dbReference>
<dbReference type="InterPro" id="IPR011681">
    <property type="entry name" value="GcrA"/>
</dbReference>
<dbReference type="EMBL" id="NHSJ01000099">
    <property type="protein sequence ID" value="PPQ29091.1"/>
    <property type="molecule type" value="Genomic_DNA"/>
</dbReference>
<gene>
    <name evidence="1" type="ORF">CCR94_16150</name>
</gene>
<organism evidence="1 2">
    <name type="scientific">Rhodoblastus sphagnicola</name>
    <dbReference type="NCBI Taxonomy" id="333368"/>
    <lineage>
        <taxon>Bacteria</taxon>
        <taxon>Pseudomonadati</taxon>
        <taxon>Pseudomonadota</taxon>
        <taxon>Alphaproteobacteria</taxon>
        <taxon>Hyphomicrobiales</taxon>
        <taxon>Rhodoblastaceae</taxon>
        <taxon>Rhodoblastus</taxon>
    </lineage>
</organism>
<proteinExistence type="predicted"/>
<accession>A0A2S6N388</accession>
<keyword evidence="2" id="KW-1185">Reference proteome</keyword>
<comment type="caution">
    <text evidence="1">The sequence shown here is derived from an EMBL/GenBank/DDBJ whole genome shotgun (WGS) entry which is preliminary data.</text>
</comment>
<name>A0A2S6N388_9HYPH</name>
<evidence type="ECO:0008006" key="3">
    <source>
        <dbReference type="Google" id="ProtNLM"/>
    </source>
</evidence>